<keyword evidence="5" id="KW-1185">Reference proteome</keyword>
<evidence type="ECO:0000313" key="4">
    <source>
        <dbReference type="EMBL" id="CAL1399442.1"/>
    </source>
</evidence>
<gene>
    <name evidence="4" type="ORF">LTRI10_LOCUS39628</name>
</gene>
<sequence length="205" mass="22801">MANQNYDLAAYLTCFLLFLGFAHCNDDLSSESSEASSGKAGGGRNLLQDSFGERYRGPVKGYSPCNISFDTMDYTVFRKGCGVMRTPDEHVPRKTCCAAFILFVCPVREYISDEHSLCMSDMVMNIKMRCGLESTYFYNFCQTSVENRIDCEPIDEIRRRNGKNPFYVPPPGAARGDHGTFPDPELLDETAQSLASPPPPENSAP</sequence>
<reference evidence="4 5" key="1">
    <citation type="submission" date="2024-04" db="EMBL/GenBank/DDBJ databases">
        <authorList>
            <person name="Fracassetti M."/>
        </authorList>
    </citation>
    <scope>NUCLEOTIDE SEQUENCE [LARGE SCALE GENOMIC DNA]</scope>
</reference>
<feature type="domain" description="GPI-anchored protein LLG1-like" evidence="3">
    <location>
        <begin position="68"/>
        <end position="144"/>
    </location>
</feature>
<accession>A0AAV2FNA2</accession>
<feature type="compositionally biased region" description="Pro residues" evidence="1">
    <location>
        <begin position="196"/>
        <end position="205"/>
    </location>
</feature>
<dbReference type="Proteomes" id="UP001497516">
    <property type="component" value="Chromosome 7"/>
</dbReference>
<name>A0AAV2FNA2_9ROSI</name>
<protein>
    <recommendedName>
        <fullName evidence="3">GPI-anchored protein LLG1-like domain-containing protein</fullName>
    </recommendedName>
</protein>
<evidence type="ECO:0000256" key="1">
    <source>
        <dbReference type="SAM" id="MobiDB-lite"/>
    </source>
</evidence>
<feature type="chain" id="PRO_5043830697" description="GPI-anchored protein LLG1-like domain-containing protein" evidence="2">
    <location>
        <begin position="25"/>
        <end position="205"/>
    </location>
</feature>
<dbReference type="PANTHER" id="PTHR31533">
    <property type="entry name" value="GPI-ANCHORED PROTEIN LLG1-RELATED-RELATED"/>
    <property type="match status" value="1"/>
</dbReference>
<dbReference type="InterPro" id="IPR039307">
    <property type="entry name" value="LORELEI-like"/>
</dbReference>
<dbReference type="Pfam" id="PF26578">
    <property type="entry name" value="LLG1"/>
    <property type="match status" value="1"/>
</dbReference>
<organism evidence="4 5">
    <name type="scientific">Linum trigynum</name>
    <dbReference type="NCBI Taxonomy" id="586398"/>
    <lineage>
        <taxon>Eukaryota</taxon>
        <taxon>Viridiplantae</taxon>
        <taxon>Streptophyta</taxon>
        <taxon>Embryophyta</taxon>
        <taxon>Tracheophyta</taxon>
        <taxon>Spermatophyta</taxon>
        <taxon>Magnoliopsida</taxon>
        <taxon>eudicotyledons</taxon>
        <taxon>Gunneridae</taxon>
        <taxon>Pentapetalae</taxon>
        <taxon>rosids</taxon>
        <taxon>fabids</taxon>
        <taxon>Malpighiales</taxon>
        <taxon>Linaceae</taxon>
        <taxon>Linum</taxon>
    </lineage>
</organism>
<evidence type="ECO:0000259" key="3">
    <source>
        <dbReference type="Pfam" id="PF26578"/>
    </source>
</evidence>
<feature type="signal peptide" evidence="2">
    <location>
        <begin position="1"/>
        <end position="24"/>
    </location>
</feature>
<evidence type="ECO:0000313" key="5">
    <source>
        <dbReference type="Proteomes" id="UP001497516"/>
    </source>
</evidence>
<evidence type="ECO:0000256" key="2">
    <source>
        <dbReference type="SAM" id="SignalP"/>
    </source>
</evidence>
<keyword evidence="2" id="KW-0732">Signal</keyword>
<dbReference type="InterPro" id="IPR058888">
    <property type="entry name" value="LLG1-like"/>
</dbReference>
<proteinExistence type="predicted"/>
<dbReference type="EMBL" id="OZ034820">
    <property type="protein sequence ID" value="CAL1399442.1"/>
    <property type="molecule type" value="Genomic_DNA"/>
</dbReference>
<dbReference type="PANTHER" id="PTHR31533:SF2">
    <property type="entry name" value="GPI-ANCHORED PROTEIN LLG1"/>
    <property type="match status" value="1"/>
</dbReference>
<feature type="region of interest" description="Disordered" evidence="1">
    <location>
        <begin position="162"/>
        <end position="205"/>
    </location>
</feature>
<dbReference type="AlphaFoldDB" id="A0AAV2FNA2"/>